<evidence type="ECO:0000313" key="9">
    <source>
        <dbReference type="Proteomes" id="UP000076552"/>
    </source>
</evidence>
<evidence type="ECO:0000256" key="4">
    <source>
        <dbReference type="ARBA" id="ARBA00023157"/>
    </source>
</evidence>
<reference evidence="8 9" key="1">
    <citation type="submission" date="2015-06" db="EMBL/GenBank/DDBJ databases">
        <title>Survival trade-offs in plant roots during colonization by closely related pathogenic and mutualistic fungi.</title>
        <authorList>
            <person name="Hacquard S."/>
            <person name="Kracher B."/>
            <person name="Hiruma K."/>
            <person name="Weinman A."/>
            <person name="Muench P."/>
            <person name="Garrido Oter R."/>
            <person name="Ver Loren van Themaat E."/>
            <person name="Dallerey J.-F."/>
            <person name="Damm U."/>
            <person name="Henrissat B."/>
            <person name="Lespinet O."/>
            <person name="Thon M."/>
            <person name="Kemen E."/>
            <person name="McHardy A.C."/>
            <person name="Schulze-Lefert P."/>
            <person name="O'Connell R.J."/>
        </authorList>
    </citation>
    <scope>NUCLEOTIDE SEQUENCE [LARGE SCALE GENOMIC DNA]</scope>
    <source>
        <strain evidence="8 9">0861</strain>
    </source>
</reference>
<evidence type="ECO:0000256" key="3">
    <source>
        <dbReference type="ARBA" id="ARBA00022729"/>
    </source>
</evidence>
<evidence type="ECO:0000256" key="1">
    <source>
        <dbReference type="ARBA" id="ARBA00004613"/>
    </source>
</evidence>
<keyword evidence="2" id="KW-0964">Secreted</keyword>
<feature type="signal peptide" evidence="6">
    <location>
        <begin position="1"/>
        <end position="17"/>
    </location>
</feature>
<keyword evidence="4" id="KW-1015">Disulfide bond</keyword>
<accession>A0A161YDE1</accession>
<evidence type="ECO:0000256" key="5">
    <source>
        <dbReference type="PROSITE-ProRule" id="PRU01243"/>
    </source>
</evidence>
<protein>
    <recommendedName>
        <fullName evidence="7">AA1-like domain-containing protein</fullName>
    </recommendedName>
</protein>
<dbReference type="InterPro" id="IPR032382">
    <property type="entry name" value="AltA1"/>
</dbReference>
<evidence type="ECO:0000256" key="2">
    <source>
        <dbReference type="ARBA" id="ARBA00022525"/>
    </source>
</evidence>
<keyword evidence="3 6" id="KW-0732">Signal</keyword>
<comment type="caution">
    <text evidence="5">Lacks conserved residue(s) required for the propagation of feature annotation.</text>
</comment>
<comment type="subcellular location">
    <subcellularLocation>
        <location evidence="1">Secreted</location>
    </subcellularLocation>
</comment>
<organism evidence="8 9">
    <name type="scientific">Colletotrichum tofieldiae</name>
    <dbReference type="NCBI Taxonomy" id="708197"/>
    <lineage>
        <taxon>Eukaryota</taxon>
        <taxon>Fungi</taxon>
        <taxon>Dikarya</taxon>
        <taxon>Ascomycota</taxon>
        <taxon>Pezizomycotina</taxon>
        <taxon>Sordariomycetes</taxon>
        <taxon>Hypocreomycetidae</taxon>
        <taxon>Glomerellales</taxon>
        <taxon>Glomerellaceae</taxon>
        <taxon>Colletotrichum</taxon>
        <taxon>Colletotrichum spaethianum species complex</taxon>
    </lineage>
</organism>
<dbReference type="Pfam" id="PF16541">
    <property type="entry name" value="AltA1"/>
    <property type="match status" value="1"/>
</dbReference>
<gene>
    <name evidence="8" type="ORF">CT0861_09555</name>
</gene>
<name>A0A161YDE1_9PEZI</name>
<keyword evidence="9" id="KW-1185">Reference proteome</keyword>
<evidence type="ECO:0000256" key="6">
    <source>
        <dbReference type="SAM" id="SignalP"/>
    </source>
</evidence>
<dbReference type="Gene3D" id="2.40.350.20">
    <property type="match status" value="1"/>
</dbReference>
<dbReference type="EMBL" id="LFIV01000090">
    <property type="protein sequence ID" value="KZL70387.1"/>
    <property type="molecule type" value="Genomic_DNA"/>
</dbReference>
<sequence length="141" mass="14886">MHFALATIVTLSASVLAAPAPQASAIDPETIVVLDFSVRHQTDASVDSVGLHITGHDAENLYCGKTGEVVLGEKYACGDSKYSFSLQKDSIYTWGIHVFHQWGVASGVSGYRGIDTICHAGPLGSTICTAPGPVWFYIGSV</sequence>
<proteinExistence type="predicted"/>
<feature type="domain" description="AA1-like" evidence="7">
    <location>
        <begin position="26"/>
        <end position="141"/>
    </location>
</feature>
<dbReference type="PROSITE" id="PS51895">
    <property type="entry name" value="AA1"/>
    <property type="match status" value="1"/>
</dbReference>
<comment type="caution">
    <text evidence="8">The sequence shown here is derived from an EMBL/GenBank/DDBJ whole genome shotgun (WGS) entry which is preliminary data.</text>
</comment>
<evidence type="ECO:0000313" key="8">
    <source>
        <dbReference type="EMBL" id="KZL70387.1"/>
    </source>
</evidence>
<dbReference type="AlphaFoldDB" id="A0A161YDE1"/>
<dbReference type="Proteomes" id="UP000076552">
    <property type="component" value="Unassembled WGS sequence"/>
</dbReference>
<dbReference type="GO" id="GO:0005576">
    <property type="term" value="C:extracellular region"/>
    <property type="evidence" value="ECO:0007669"/>
    <property type="project" value="UniProtKB-SubCell"/>
</dbReference>
<evidence type="ECO:0000259" key="7">
    <source>
        <dbReference type="PROSITE" id="PS51895"/>
    </source>
</evidence>
<dbReference type="OrthoDB" id="4803927at2759"/>
<feature type="chain" id="PRO_5007829681" description="AA1-like domain-containing protein" evidence="6">
    <location>
        <begin position="18"/>
        <end position="141"/>
    </location>
</feature>